<protein>
    <recommendedName>
        <fullName evidence="4">Secreted protein</fullName>
    </recommendedName>
</protein>
<gene>
    <name evidence="2" type="ORF">WB794_02400</name>
</gene>
<keyword evidence="1" id="KW-0732">Signal</keyword>
<keyword evidence="3" id="KW-1185">Reference proteome</keyword>
<name>A0AAW9QUH5_9GAMM</name>
<sequence length="163" mass="16894">MRPALRYFAFAVLLVLLAACGTPREVAAPEDADAAPPAAVVADSFEPDDADEEERYTLDEDLMPPAKGDASTAKDGTGAIGEVDYSCRIDADCAVKNVGNCCGYYPACVNVDSPTFPDQVKAACAASGTSGVCGFPAISGCECVQGRCEAVRTGFLREDGPVQ</sequence>
<dbReference type="EMBL" id="JBBDHC010000002">
    <property type="protein sequence ID" value="MEJ1248532.1"/>
    <property type="molecule type" value="Genomic_DNA"/>
</dbReference>
<feature type="chain" id="PRO_5043768412" description="Secreted protein" evidence="1">
    <location>
        <begin position="28"/>
        <end position="163"/>
    </location>
</feature>
<evidence type="ECO:0000313" key="3">
    <source>
        <dbReference type="Proteomes" id="UP001364472"/>
    </source>
</evidence>
<accession>A0AAW9QUH5</accession>
<evidence type="ECO:0000256" key="1">
    <source>
        <dbReference type="SAM" id="SignalP"/>
    </source>
</evidence>
<evidence type="ECO:0000313" key="2">
    <source>
        <dbReference type="EMBL" id="MEJ1248532.1"/>
    </source>
</evidence>
<feature type="signal peptide" evidence="1">
    <location>
        <begin position="1"/>
        <end position="27"/>
    </location>
</feature>
<dbReference type="Proteomes" id="UP001364472">
    <property type="component" value="Unassembled WGS sequence"/>
</dbReference>
<reference evidence="2 3" key="1">
    <citation type="journal article" date="2016" name="Antonie Van Leeuwenhoek">
        <title>Denitratimonas tolerans gen. nov., sp. nov., a denitrifying bacterium isolated from a bioreactor for tannery wastewater treatment.</title>
        <authorList>
            <person name="Han S.I."/>
            <person name="Kim J.O."/>
            <person name="Lee Y.R."/>
            <person name="Ekpeghere K.I."/>
            <person name="Koh S.C."/>
            <person name="Whang K.S."/>
        </authorList>
    </citation>
    <scope>NUCLEOTIDE SEQUENCE [LARGE SCALE GENOMIC DNA]</scope>
    <source>
        <strain evidence="2 3">KACC 17565</strain>
    </source>
</reference>
<comment type="caution">
    <text evidence="2">The sequence shown here is derived from an EMBL/GenBank/DDBJ whole genome shotgun (WGS) entry which is preliminary data.</text>
</comment>
<dbReference type="AlphaFoldDB" id="A0AAW9QUH5"/>
<organism evidence="2 3">
    <name type="scientific">Denitratimonas tolerans</name>
    <dbReference type="NCBI Taxonomy" id="1338420"/>
    <lineage>
        <taxon>Bacteria</taxon>
        <taxon>Pseudomonadati</taxon>
        <taxon>Pseudomonadota</taxon>
        <taxon>Gammaproteobacteria</taxon>
        <taxon>Lysobacterales</taxon>
        <taxon>Lysobacteraceae</taxon>
        <taxon>Denitratimonas</taxon>
    </lineage>
</organism>
<proteinExistence type="predicted"/>
<dbReference type="PROSITE" id="PS51257">
    <property type="entry name" value="PROKAR_LIPOPROTEIN"/>
    <property type="match status" value="1"/>
</dbReference>
<evidence type="ECO:0008006" key="4">
    <source>
        <dbReference type="Google" id="ProtNLM"/>
    </source>
</evidence>
<dbReference type="RefSeq" id="WP_337334245.1">
    <property type="nucleotide sequence ID" value="NZ_JBBDHC010000002.1"/>
</dbReference>